<evidence type="ECO:0000256" key="10">
    <source>
        <dbReference type="HAMAP-Rule" id="MF_01898"/>
    </source>
</evidence>
<feature type="site" description="Interaction with DNA" evidence="10">
    <location>
        <position position="592"/>
    </location>
</feature>
<dbReference type="CDD" id="cd16928">
    <property type="entry name" value="HATPase_GyrB-like"/>
    <property type="match status" value="1"/>
</dbReference>
<dbReference type="Gene3D" id="3.40.50.670">
    <property type="match status" value="2"/>
</dbReference>
<evidence type="ECO:0000256" key="5">
    <source>
        <dbReference type="ARBA" id="ARBA00022840"/>
    </source>
</evidence>
<dbReference type="GO" id="GO:0005737">
    <property type="term" value="C:cytoplasm"/>
    <property type="evidence" value="ECO:0007669"/>
    <property type="project" value="UniProtKB-SubCell"/>
</dbReference>
<dbReference type="InterPro" id="IPR003586">
    <property type="entry name" value="Hint_dom_C"/>
</dbReference>
<comment type="caution">
    <text evidence="12">The sequence shown here is derived from an EMBL/GenBank/DDBJ whole genome shotgun (WGS) entry which is preliminary data.</text>
</comment>
<comment type="cofactor">
    <cofactor evidence="10">
        <name>Mg(2+)</name>
        <dbReference type="ChEBI" id="CHEBI:18420"/>
    </cofactor>
    <cofactor evidence="10">
        <name>Mn(2+)</name>
        <dbReference type="ChEBI" id="CHEBI:29035"/>
    </cofactor>
    <cofactor evidence="10">
        <name>Ca(2+)</name>
        <dbReference type="ChEBI" id="CHEBI:29108"/>
    </cofactor>
    <text evidence="10">Binds two Mg(2+) per subunit. The magnesium ions form salt bridges with both the protein and the DNA. Can also accept other divalent metal cations, such as Mn(2+) or Ca(2+).</text>
</comment>
<dbReference type="CDD" id="cd00822">
    <property type="entry name" value="TopoII_Trans_DNA_gyrase"/>
    <property type="match status" value="1"/>
</dbReference>
<dbReference type="HAMAP" id="MF_01898">
    <property type="entry name" value="GyrB"/>
    <property type="match status" value="1"/>
</dbReference>
<dbReference type="PROSITE" id="PS50880">
    <property type="entry name" value="TOPRIM"/>
    <property type="match status" value="1"/>
</dbReference>
<dbReference type="InterPro" id="IPR018522">
    <property type="entry name" value="TopoIIA_CS"/>
</dbReference>
<feature type="site" description="Interaction with DNA" evidence="10">
    <location>
        <position position="595"/>
    </location>
</feature>
<keyword evidence="7 10" id="KW-0799">Topoisomerase</keyword>
<dbReference type="InterPro" id="IPR001241">
    <property type="entry name" value="Topo_IIA"/>
</dbReference>
<evidence type="ECO:0000313" key="12">
    <source>
        <dbReference type="EMBL" id="KCZ73177.1"/>
    </source>
</evidence>
<dbReference type="SUPFAM" id="SSF55874">
    <property type="entry name" value="ATPase domain of HSP90 chaperone/DNA topoisomerase II/histidine kinase"/>
    <property type="match status" value="1"/>
</dbReference>
<dbReference type="InterPro" id="IPR013759">
    <property type="entry name" value="Topo_IIA_B_C"/>
</dbReference>
<dbReference type="Pfam" id="PF00986">
    <property type="entry name" value="DNA_gyraseB_C"/>
    <property type="match status" value="1"/>
</dbReference>
<evidence type="ECO:0000256" key="6">
    <source>
        <dbReference type="ARBA" id="ARBA00022842"/>
    </source>
</evidence>
<sequence length="778" mass="87310">MEEANREYGARQIQVLEGLEAVRKRPSMYIGSTDSRGLHHLVYEVVDNSIDEALAGYCMSIEIYLRADNSIRIVDNGRGIPVDIIPKYNRSALEVVMTMLHAGGKFDNNAYKVSGGLHGVGVSAVNALSEWLEAEVKRDGKLYKQRYERGKPITDIVHIGDTQGTGTTITFKPDKEIFETLEFNFETITNRLRELAFLNKGIKISIKDEFSLKEQVFQYEGGIVSFVEFLNKNKNVLHEKPIYFQKQKDTTAVEIAMQYNDSYTENVYTFANNINTHEGGTHLAGFKAALTKVSNDYAKSKSILKGDDKLSGDDVREGLTAIINVKLVNPQFEGQTKTKLGNSEIKGIVETLVSEGLSEFLEENPAVAKNILSKALEAAEAREAARKARELTRRKNALEVSSLPGKLADCSEKDPARSEIYIVEGDSAGGCFSGDTLVALADGRALSFKEIVAEHAMGKDHFCYTIRNDGTIGLERIINPRMTKTNAEVIKITLDTGETIICTPDHPFMLRDGSFKPAGSLTPDYSLMPLYTVANFNHRIVSIERLEEGMDVYDIEVPHTHNFALASGVFVHNSAKQGRDRKFQAILPLRGKILNVEKARLTKILKNEEIRALITAIGAGIGEGEEFDINKARYHRIIIMTDADVDGSHIRTLLLTLFYRYMRQLIDTGYIYIAQPPLFKIKKGKTEFYVYNEEELNRKLAEIGRDGITLQRYKGLGEMNPAQLWETTMNPDTRTMLRVTLEDAIKADEIFTILMGDKVEPRREFIEKNARDVKNLDV</sequence>
<evidence type="ECO:0000256" key="3">
    <source>
        <dbReference type="ARBA" id="ARBA00022723"/>
    </source>
</evidence>
<dbReference type="SUPFAM" id="SSF56719">
    <property type="entry name" value="Type II DNA topoisomerase"/>
    <property type="match status" value="2"/>
</dbReference>
<comment type="subunit">
    <text evidence="10">Heterotetramer, composed of two GyrA and two GyrB chains. In the heterotetramer, GyrA contains the active site tyrosine that forms a transient covalent intermediate with DNA, while GyrB binds cofactors and catalyzes ATP hydrolysis.</text>
</comment>
<keyword evidence="8" id="KW-0238">DNA-binding</keyword>
<gene>
    <name evidence="10" type="primary">gyrB</name>
    <name evidence="12" type="ORF">ANME2D_00237</name>
</gene>
<organism evidence="12 13">
    <name type="scientific">Candidatus Methanoperedens nitratireducens</name>
    <dbReference type="NCBI Taxonomy" id="1392998"/>
    <lineage>
        <taxon>Archaea</taxon>
        <taxon>Methanobacteriati</taxon>
        <taxon>Methanobacteriota</taxon>
        <taxon>Stenosarchaea group</taxon>
        <taxon>Methanomicrobia</taxon>
        <taxon>Methanosarcinales</taxon>
        <taxon>ANME-2 cluster</taxon>
        <taxon>Candidatus Methanoperedentaceae</taxon>
        <taxon>Candidatus Methanoperedens</taxon>
    </lineage>
</organism>
<dbReference type="PROSITE" id="PS00177">
    <property type="entry name" value="TOPOISOMERASE_II"/>
    <property type="match status" value="1"/>
</dbReference>
<dbReference type="InterPro" id="IPR013506">
    <property type="entry name" value="Topo_IIA_bsu_dom2"/>
</dbReference>
<comment type="catalytic activity">
    <reaction evidence="1 10">
        <text>ATP-dependent breakage, passage and rejoining of double-stranded DNA.</text>
        <dbReference type="EC" id="5.6.2.2"/>
    </reaction>
</comment>
<dbReference type="InterPro" id="IPR036890">
    <property type="entry name" value="HATPase_C_sf"/>
</dbReference>
<dbReference type="GO" id="GO:0005524">
    <property type="term" value="F:ATP binding"/>
    <property type="evidence" value="ECO:0007669"/>
    <property type="project" value="UniProtKB-UniRule"/>
</dbReference>
<dbReference type="GO" id="GO:0006261">
    <property type="term" value="P:DNA-templated DNA replication"/>
    <property type="evidence" value="ECO:0007669"/>
    <property type="project" value="UniProtKB-UniRule"/>
</dbReference>
<proteinExistence type="inferred from homology"/>
<feature type="binding site" evidence="10">
    <location>
        <position position="642"/>
    </location>
    <ligand>
        <name>Mg(2+)</name>
        <dbReference type="ChEBI" id="CHEBI:18420"/>
        <label>2</label>
    </ligand>
</feature>
<dbReference type="InterPro" id="IPR011557">
    <property type="entry name" value="GyrB"/>
</dbReference>
<dbReference type="InterPro" id="IPR030934">
    <property type="entry name" value="Intein_C"/>
</dbReference>
<dbReference type="Pfam" id="PF02518">
    <property type="entry name" value="HATPase_c"/>
    <property type="match status" value="1"/>
</dbReference>
<evidence type="ECO:0000256" key="2">
    <source>
        <dbReference type="ARBA" id="ARBA00010708"/>
    </source>
</evidence>
<keyword evidence="6 10" id="KW-0460">Magnesium</keyword>
<dbReference type="RefSeq" id="WP_048088406.1">
    <property type="nucleotide sequence ID" value="NZ_JMIY01000001.1"/>
</dbReference>
<dbReference type="InterPro" id="IPR014721">
    <property type="entry name" value="Ribsml_uS5_D2-typ_fold_subgr"/>
</dbReference>
<dbReference type="InterPro" id="IPR003594">
    <property type="entry name" value="HATPase_dom"/>
</dbReference>
<dbReference type="Gene3D" id="3.30.230.10">
    <property type="match status" value="1"/>
</dbReference>
<evidence type="ECO:0000313" key="13">
    <source>
        <dbReference type="Proteomes" id="UP000027153"/>
    </source>
</evidence>
<dbReference type="GO" id="GO:0046872">
    <property type="term" value="F:metal ion binding"/>
    <property type="evidence" value="ECO:0007669"/>
    <property type="project" value="UniProtKB-KW"/>
</dbReference>
<dbReference type="SMART" id="SM00306">
    <property type="entry name" value="HintN"/>
    <property type="match status" value="1"/>
</dbReference>
<dbReference type="Pfam" id="PF00204">
    <property type="entry name" value="DNA_gyraseB"/>
    <property type="match status" value="1"/>
</dbReference>
<keyword evidence="3 10" id="KW-0479">Metal-binding</keyword>
<dbReference type="GO" id="GO:0006265">
    <property type="term" value="P:DNA topological change"/>
    <property type="evidence" value="ECO:0007669"/>
    <property type="project" value="UniProtKB-UniRule"/>
</dbReference>
<accession>A0A062V786</accession>
<dbReference type="PROSITE" id="PS50817">
    <property type="entry name" value="INTEIN_N_TER"/>
    <property type="match status" value="1"/>
</dbReference>
<dbReference type="EMBL" id="JMIY01000001">
    <property type="protein sequence ID" value="KCZ73177.1"/>
    <property type="molecule type" value="Genomic_DNA"/>
</dbReference>
<feature type="domain" description="Toprim" evidence="11">
    <location>
        <begin position="561"/>
        <end position="677"/>
    </location>
</feature>
<dbReference type="SUPFAM" id="SSF51294">
    <property type="entry name" value="Hedgehog/intein (Hint) domain"/>
    <property type="match status" value="1"/>
</dbReference>
<dbReference type="GO" id="GO:0003677">
    <property type="term" value="F:DNA binding"/>
    <property type="evidence" value="ECO:0007669"/>
    <property type="project" value="UniProtKB-KW"/>
</dbReference>
<dbReference type="FunFam" id="3.30.565.10:FF:000002">
    <property type="entry name" value="DNA gyrase subunit B"/>
    <property type="match status" value="1"/>
</dbReference>
<dbReference type="Gene3D" id="3.30.565.10">
    <property type="entry name" value="Histidine kinase-like ATPase, C-terminal domain"/>
    <property type="match status" value="1"/>
</dbReference>
<evidence type="ECO:0000259" key="11">
    <source>
        <dbReference type="PROSITE" id="PS50880"/>
    </source>
</evidence>
<dbReference type="InterPro" id="IPR020568">
    <property type="entry name" value="Ribosomal_Su5_D2-typ_SF"/>
</dbReference>
<keyword evidence="5 10" id="KW-0067">ATP-binding</keyword>
<dbReference type="InterPro" id="IPR006171">
    <property type="entry name" value="TOPRIM_dom"/>
</dbReference>
<comment type="subcellular location">
    <subcellularLocation>
        <location evidence="10">Cytoplasm</location>
    </subcellularLocation>
</comment>
<feature type="binding site" evidence="10">
    <location>
        <position position="424"/>
    </location>
    <ligand>
        <name>Mg(2+)</name>
        <dbReference type="ChEBI" id="CHEBI:18420"/>
        <label>1</label>
        <note>catalytic</note>
    </ligand>
</feature>
<dbReference type="SMART" id="SM00305">
    <property type="entry name" value="HintC"/>
    <property type="match status" value="1"/>
</dbReference>
<dbReference type="GO" id="GO:0016539">
    <property type="term" value="P:intein-mediated protein splicing"/>
    <property type="evidence" value="ECO:0007669"/>
    <property type="project" value="InterPro"/>
</dbReference>
<evidence type="ECO:0000256" key="8">
    <source>
        <dbReference type="ARBA" id="ARBA00023125"/>
    </source>
</evidence>
<dbReference type="PATRIC" id="fig|1392998.3.peg.600"/>
<evidence type="ECO:0000256" key="7">
    <source>
        <dbReference type="ARBA" id="ARBA00023029"/>
    </source>
</evidence>
<dbReference type="OrthoDB" id="358756at2157"/>
<dbReference type="FunFam" id="3.30.230.10:FF:000005">
    <property type="entry name" value="DNA gyrase subunit B"/>
    <property type="match status" value="1"/>
</dbReference>
<dbReference type="Gene3D" id="2.170.16.10">
    <property type="entry name" value="Hedgehog/Intein (Hint) domain"/>
    <property type="match status" value="1"/>
</dbReference>
<dbReference type="GO" id="GO:0005694">
    <property type="term" value="C:chromosome"/>
    <property type="evidence" value="ECO:0007669"/>
    <property type="project" value="InterPro"/>
</dbReference>
<dbReference type="InterPro" id="IPR006141">
    <property type="entry name" value="Intein_N"/>
</dbReference>
<dbReference type="InterPro" id="IPR000565">
    <property type="entry name" value="Topo_IIA_B"/>
</dbReference>
<protein>
    <recommendedName>
        <fullName evidence="10">DNA gyrase subunit B</fullName>
        <ecNumber evidence="10">5.6.2.2</ecNumber>
    </recommendedName>
</protein>
<keyword evidence="9 10" id="KW-0413">Isomerase</keyword>
<dbReference type="SMART" id="SM00387">
    <property type="entry name" value="HATPase_c"/>
    <property type="match status" value="1"/>
</dbReference>
<comment type="similarity">
    <text evidence="2 10">Belongs to the type II topoisomerase GyrB family.</text>
</comment>
<dbReference type="PANTHER" id="PTHR45866">
    <property type="entry name" value="DNA GYRASE/TOPOISOMERASE SUBUNIT B"/>
    <property type="match status" value="1"/>
</dbReference>
<feature type="binding site" evidence="10">
    <location>
        <position position="644"/>
    </location>
    <ligand>
        <name>Mg(2+)</name>
        <dbReference type="ChEBI" id="CHEBI:18420"/>
        <label>2</label>
    </ligand>
</feature>
<dbReference type="InterPro" id="IPR036844">
    <property type="entry name" value="Hint_dom_sf"/>
</dbReference>
<dbReference type="EC" id="5.6.2.2" evidence="10"/>
<dbReference type="Proteomes" id="UP000027153">
    <property type="component" value="Unassembled WGS sequence"/>
</dbReference>
<dbReference type="AlphaFoldDB" id="A0A062V786"/>
<comment type="miscellaneous">
    <text evidence="10">Few gyrases are as efficient as E.coli at forming negative supercoils. Not all organisms have 2 type II topoisomerases; in organisms with a single type II topoisomerase this enzyme also has to decatenate newly replicated chromosomes.</text>
</comment>
<dbReference type="InterPro" id="IPR013760">
    <property type="entry name" value="Topo_IIA-like_dom_sf"/>
</dbReference>
<keyword evidence="4 10" id="KW-0547">Nucleotide-binding</keyword>
<dbReference type="PRINTS" id="PR01159">
    <property type="entry name" value="DNAGYRASEB"/>
</dbReference>
<comment type="function">
    <text evidence="10">A type II topoisomerase that negatively supercoils closed circular double-stranded (ds) DNA in an ATP-dependent manner to modulate DNA topology and maintain chromosomes in an underwound state. Negative supercoiling favors strand separation, and DNA replication, transcription, recombination and repair, all of which involve strand separation. Also able to catalyze the interconversion of other topological isomers of dsDNA rings, including catenanes and knotted rings. Type II topoisomerases break and join 2 DNA strands simultaneously in an ATP-dependent manner.</text>
</comment>
<dbReference type="NCBIfam" id="TIGR01443">
    <property type="entry name" value="intein_Cterm"/>
    <property type="match status" value="1"/>
</dbReference>
<dbReference type="NCBIfam" id="TIGR01059">
    <property type="entry name" value="gyrB"/>
    <property type="match status" value="1"/>
</dbReference>
<dbReference type="NCBIfam" id="TIGR01445">
    <property type="entry name" value="intein_Nterm"/>
    <property type="match status" value="1"/>
</dbReference>
<dbReference type="PRINTS" id="PR00418">
    <property type="entry name" value="TPI2FAMILY"/>
</dbReference>
<reference evidence="12 13" key="1">
    <citation type="journal article" date="2013" name="Nature">
        <title>Anaerobic oxidation of methane coupled to nitrate reduction in a novel archaeal lineage.</title>
        <authorList>
            <person name="Haroon M.F."/>
            <person name="Hu S."/>
            <person name="Shi Y."/>
            <person name="Imelfort M."/>
            <person name="Keller J."/>
            <person name="Hugenholtz P."/>
            <person name="Yuan Z."/>
            <person name="Tyson G.W."/>
        </authorList>
    </citation>
    <scope>NUCLEOTIDE SEQUENCE [LARGE SCALE GENOMIC DNA]</scope>
    <source>
        <strain evidence="12 13">ANME-2d</strain>
    </source>
</reference>
<keyword evidence="10" id="KW-0963">Cytoplasm</keyword>
<dbReference type="CDD" id="cd00081">
    <property type="entry name" value="Hint"/>
    <property type="match status" value="1"/>
</dbReference>
<dbReference type="GO" id="GO:0003918">
    <property type="term" value="F:DNA topoisomerase type II (double strand cut, ATP-hydrolyzing) activity"/>
    <property type="evidence" value="ECO:0007669"/>
    <property type="project" value="UniProtKB-UniRule"/>
</dbReference>
<name>A0A062V786_9EURY</name>
<dbReference type="PROSITE" id="PS50818">
    <property type="entry name" value="INTEIN_C_TER"/>
    <property type="match status" value="1"/>
</dbReference>
<dbReference type="PANTHER" id="PTHR45866:SF1">
    <property type="entry name" value="DNA GYRASE SUBUNIT B, MITOCHONDRIAL"/>
    <property type="match status" value="1"/>
</dbReference>
<keyword evidence="13" id="KW-1185">Reference proteome</keyword>
<dbReference type="Pfam" id="PF01751">
    <property type="entry name" value="Toprim"/>
    <property type="match status" value="1"/>
</dbReference>
<feature type="binding site" evidence="10">
    <location>
        <position position="642"/>
    </location>
    <ligand>
        <name>Mg(2+)</name>
        <dbReference type="ChEBI" id="CHEBI:18420"/>
        <label>1</label>
        <note>catalytic</note>
    </ligand>
</feature>
<dbReference type="SMART" id="SM00433">
    <property type="entry name" value="TOP2c"/>
    <property type="match status" value="1"/>
</dbReference>
<dbReference type="SUPFAM" id="SSF54211">
    <property type="entry name" value="Ribosomal protein S5 domain 2-like"/>
    <property type="match status" value="1"/>
</dbReference>
<dbReference type="InterPro" id="IPR002288">
    <property type="entry name" value="DNA_gyrase_B_C"/>
</dbReference>
<evidence type="ECO:0000256" key="1">
    <source>
        <dbReference type="ARBA" id="ARBA00000185"/>
    </source>
</evidence>
<dbReference type="InterPro" id="IPR003587">
    <property type="entry name" value="Hint_dom_N"/>
</dbReference>
<evidence type="ECO:0000256" key="9">
    <source>
        <dbReference type="ARBA" id="ARBA00023235"/>
    </source>
</evidence>
<evidence type="ECO:0000256" key="4">
    <source>
        <dbReference type="ARBA" id="ARBA00022741"/>
    </source>
</evidence>